<keyword evidence="3" id="KW-1185">Reference proteome</keyword>
<dbReference type="Gene3D" id="3.30.50.10">
    <property type="entry name" value="Erythroid Transcription Factor GATA-1, subunit A"/>
    <property type="match status" value="1"/>
</dbReference>
<dbReference type="GO" id="GO:0006355">
    <property type="term" value="P:regulation of DNA-templated transcription"/>
    <property type="evidence" value="ECO:0007669"/>
    <property type="project" value="InterPro"/>
</dbReference>
<dbReference type="InterPro" id="IPR013088">
    <property type="entry name" value="Znf_NHR/GATA"/>
</dbReference>
<sequence length="255" mass="28306">MIGGERNSDTISVEDGMRVVTFGDNDLVSGMNDYVGNLNLNLTLNLGLQNSDDQDQLQHDFVLKTAPHCHTDLNIGGPKYTQGINTHYEMHNAEIGSHNNISKHTFNNNDINNPLYAWPPSKMEKPVGQFLGSSTSTSLHTNHYQPHTNFNVNPNNHHIMPPPPPPPSEAINAYTIINVPARRAGRKLGNISSSAGCAKKKPGQLTLVHPNKRCNNLNCKTNDTPMWRRGPHGKNYQKDKKKRKYREATGNGSRG</sequence>
<gene>
    <name evidence="2" type="ORF">EZV62_027444</name>
</gene>
<accession>A0A5C7GU92</accession>
<feature type="region of interest" description="Disordered" evidence="1">
    <location>
        <begin position="224"/>
        <end position="255"/>
    </location>
</feature>
<organism evidence="2 3">
    <name type="scientific">Acer yangbiense</name>
    <dbReference type="NCBI Taxonomy" id="1000413"/>
    <lineage>
        <taxon>Eukaryota</taxon>
        <taxon>Viridiplantae</taxon>
        <taxon>Streptophyta</taxon>
        <taxon>Embryophyta</taxon>
        <taxon>Tracheophyta</taxon>
        <taxon>Spermatophyta</taxon>
        <taxon>Magnoliopsida</taxon>
        <taxon>eudicotyledons</taxon>
        <taxon>Gunneridae</taxon>
        <taxon>Pentapetalae</taxon>
        <taxon>rosids</taxon>
        <taxon>malvids</taxon>
        <taxon>Sapindales</taxon>
        <taxon>Sapindaceae</taxon>
        <taxon>Hippocastanoideae</taxon>
        <taxon>Acereae</taxon>
        <taxon>Acer</taxon>
    </lineage>
</organism>
<name>A0A5C7GU92_9ROSI</name>
<dbReference type="Proteomes" id="UP000323000">
    <property type="component" value="Chromosome 13"/>
</dbReference>
<evidence type="ECO:0000313" key="3">
    <source>
        <dbReference type="Proteomes" id="UP000323000"/>
    </source>
</evidence>
<evidence type="ECO:0000256" key="1">
    <source>
        <dbReference type="SAM" id="MobiDB-lite"/>
    </source>
</evidence>
<dbReference type="OrthoDB" id="2162994at2759"/>
<dbReference type="EMBL" id="VAHF01000013">
    <property type="protein sequence ID" value="TXG48150.1"/>
    <property type="molecule type" value="Genomic_DNA"/>
</dbReference>
<dbReference type="AlphaFoldDB" id="A0A5C7GU92"/>
<evidence type="ECO:0008006" key="4">
    <source>
        <dbReference type="Google" id="ProtNLM"/>
    </source>
</evidence>
<dbReference type="GO" id="GO:0008270">
    <property type="term" value="F:zinc ion binding"/>
    <property type="evidence" value="ECO:0007669"/>
    <property type="project" value="InterPro"/>
</dbReference>
<protein>
    <recommendedName>
        <fullName evidence="4">GATA-type domain-containing protein</fullName>
    </recommendedName>
</protein>
<proteinExistence type="predicted"/>
<reference evidence="3" key="1">
    <citation type="journal article" date="2019" name="Gigascience">
        <title>De novo genome assembly of the endangered Acer yangbiense, a plant species with extremely small populations endemic to Yunnan Province, China.</title>
        <authorList>
            <person name="Yang J."/>
            <person name="Wariss H.M."/>
            <person name="Tao L."/>
            <person name="Zhang R."/>
            <person name="Yun Q."/>
            <person name="Hollingsworth P."/>
            <person name="Dao Z."/>
            <person name="Luo G."/>
            <person name="Guo H."/>
            <person name="Ma Y."/>
            <person name="Sun W."/>
        </authorList>
    </citation>
    <scope>NUCLEOTIDE SEQUENCE [LARGE SCALE GENOMIC DNA]</scope>
    <source>
        <strain evidence="3">cv. Malutang</strain>
    </source>
</reference>
<comment type="caution">
    <text evidence="2">The sequence shown here is derived from an EMBL/GenBank/DDBJ whole genome shotgun (WGS) entry which is preliminary data.</text>
</comment>
<evidence type="ECO:0000313" key="2">
    <source>
        <dbReference type="EMBL" id="TXG48150.1"/>
    </source>
</evidence>